<accession>A0A382SSV7</accession>
<reference evidence="1" key="1">
    <citation type="submission" date="2018-05" db="EMBL/GenBank/DDBJ databases">
        <authorList>
            <person name="Lanie J.A."/>
            <person name="Ng W.-L."/>
            <person name="Kazmierczak K.M."/>
            <person name="Andrzejewski T.M."/>
            <person name="Davidsen T.M."/>
            <person name="Wayne K.J."/>
            <person name="Tettelin H."/>
            <person name="Glass J.I."/>
            <person name="Rusch D."/>
            <person name="Podicherti R."/>
            <person name="Tsui H.-C.T."/>
            <person name="Winkler M.E."/>
        </authorList>
    </citation>
    <scope>NUCLEOTIDE SEQUENCE</scope>
</reference>
<dbReference type="AlphaFoldDB" id="A0A382SSV7"/>
<proteinExistence type="predicted"/>
<sequence>MRRVKGRYRKRRLKQSADRLHSYAPAFYKKKKSDARHLDKLHFFKTAPLTVVH</sequence>
<evidence type="ECO:0000313" key="1">
    <source>
        <dbReference type="EMBL" id="SVD13004.1"/>
    </source>
</evidence>
<protein>
    <submittedName>
        <fullName evidence="1">Uncharacterized protein</fullName>
    </submittedName>
</protein>
<organism evidence="1">
    <name type="scientific">marine metagenome</name>
    <dbReference type="NCBI Taxonomy" id="408172"/>
    <lineage>
        <taxon>unclassified sequences</taxon>
        <taxon>metagenomes</taxon>
        <taxon>ecological metagenomes</taxon>
    </lineage>
</organism>
<gene>
    <name evidence="1" type="ORF">METZ01_LOCUS365858</name>
</gene>
<dbReference type="EMBL" id="UINC01131353">
    <property type="protein sequence ID" value="SVD13004.1"/>
    <property type="molecule type" value="Genomic_DNA"/>
</dbReference>
<name>A0A382SSV7_9ZZZZ</name>